<proteinExistence type="inferred from homology"/>
<keyword evidence="3" id="KW-0472">Membrane</keyword>
<organism evidence="4 5">
    <name type="scientific">Trametes pubescens</name>
    <name type="common">White-rot fungus</name>
    <dbReference type="NCBI Taxonomy" id="154538"/>
    <lineage>
        <taxon>Eukaryota</taxon>
        <taxon>Fungi</taxon>
        <taxon>Dikarya</taxon>
        <taxon>Basidiomycota</taxon>
        <taxon>Agaricomycotina</taxon>
        <taxon>Agaricomycetes</taxon>
        <taxon>Polyporales</taxon>
        <taxon>Polyporaceae</taxon>
        <taxon>Trametes</taxon>
    </lineage>
</organism>
<name>A0A1M2W207_TRAPU</name>
<dbReference type="InterPro" id="IPR002347">
    <property type="entry name" value="SDR_fam"/>
</dbReference>
<dbReference type="AlphaFoldDB" id="A0A1M2W207"/>
<dbReference type="OMA" id="WLYFLRP"/>
<dbReference type="PANTHER" id="PTHR43899">
    <property type="entry name" value="RH59310P"/>
    <property type="match status" value="1"/>
</dbReference>
<dbReference type="OrthoDB" id="47007at2759"/>
<comment type="caution">
    <text evidence="4">The sequence shown here is derived from an EMBL/GenBank/DDBJ whole genome shotgun (WGS) entry which is preliminary data.</text>
</comment>
<feature type="transmembrane region" description="Helical" evidence="3">
    <location>
        <begin position="6"/>
        <end position="33"/>
    </location>
</feature>
<keyword evidence="3" id="KW-0812">Transmembrane</keyword>
<keyword evidence="3" id="KW-1133">Transmembrane helix</keyword>
<dbReference type="GO" id="GO:0016491">
    <property type="term" value="F:oxidoreductase activity"/>
    <property type="evidence" value="ECO:0007669"/>
    <property type="project" value="UniProtKB-KW"/>
</dbReference>
<dbReference type="InterPro" id="IPR051019">
    <property type="entry name" value="VLCFA-Steroid_DH"/>
</dbReference>
<dbReference type="GO" id="GO:0005783">
    <property type="term" value="C:endoplasmic reticulum"/>
    <property type="evidence" value="ECO:0007669"/>
    <property type="project" value="TreeGrafter"/>
</dbReference>
<dbReference type="Proteomes" id="UP000184267">
    <property type="component" value="Unassembled WGS sequence"/>
</dbReference>
<comment type="similarity">
    <text evidence="1">Belongs to the short-chain dehydrogenases/reductases (SDR) family.</text>
</comment>
<dbReference type="Pfam" id="PF00106">
    <property type="entry name" value="adh_short"/>
    <property type="match status" value="1"/>
</dbReference>
<protein>
    <submittedName>
        <fullName evidence="4">Very-long-chain 3-oxoacyl-CoA reductase</fullName>
    </submittedName>
</protein>
<dbReference type="InterPro" id="IPR036291">
    <property type="entry name" value="NAD(P)-bd_dom_sf"/>
</dbReference>
<dbReference type="EMBL" id="MNAD01000354">
    <property type="protein sequence ID" value="OJT13899.1"/>
    <property type="molecule type" value="Genomic_DNA"/>
</dbReference>
<sequence>MVSQAVVNAFAVVGALLSLPLLLRFLGFIWLYFLRPTMIHRYVHGGYPYAVITGATDGIGRAVASELYTRGFNLILHGRNEKKMQKVVQELLHLRDPSAQGVVRYFIADATKPGHDFEKMLEPFKDLNITLVIHNVGGSNGVQPEKLDERPEEYIHNLVRWNALFPLLLTRVLLPQLRRSAKHGPVLVQFVGSLASDISPPRLPIYAASKRFLEALVRGLDNDEQNFGPPTGVRFTYLAVGPVHTASMPQKPGLNTPTSEQFARAIVQRTGCGRRRVAPYAMHAVSTFVVGGLGERTVDYYTAQEMKTLIDVYAKGE</sequence>
<keyword evidence="5" id="KW-1185">Reference proteome</keyword>
<dbReference type="SUPFAM" id="SSF51735">
    <property type="entry name" value="NAD(P)-binding Rossmann-fold domains"/>
    <property type="match status" value="1"/>
</dbReference>
<dbReference type="PRINTS" id="PR00081">
    <property type="entry name" value="GDHRDH"/>
</dbReference>
<evidence type="ECO:0000313" key="4">
    <source>
        <dbReference type="EMBL" id="OJT13899.1"/>
    </source>
</evidence>
<evidence type="ECO:0000256" key="2">
    <source>
        <dbReference type="ARBA" id="ARBA00023002"/>
    </source>
</evidence>
<evidence type="ECO:0000313" key="5">
    <source>
        <dbReference type="Proteomes" id="UP000184267"/>
    </source>
</evidence>
<dbReference type="STRING" id="154538.A0A1M2W207"/>
<gene>
    <name evidence="4" type="ORF">TRAPUB_9568</name>
</gene>
<keyword evidence="2" id="KW-0560">Oxidoreductase</keyword>
<dbReference type="Gene3D" id="3.40.50.720">
    <property type="entry name" value="NAD(P)-binding Rossmann-like Domain"/>
    <property type="match status" value="1"/>
</dbReference>
<accession>A0A1M2W207</accession>
<reference evidence="4 5" key="1">
    <citation type="submission" date="2016-10" db="EMBL/GenBank/DDBJ databases">
        <title>Genome sequence of the basidiomycete white-rot fungus Trametes pubescens.</title>
        <authorList>
            <person name="Makela M.R."/>
            <person name="Granchi Z."/>
            <person name="Peng M."/>
            <person name="De Vries R.P."/>
            <person name="Grigoriev I."/>
            <person name="Riley R."/>
            <person name="Hilden K."/>
        </authorList>
    </citation>
    <scope>NUCLEOTIDE SEQUENCE [LARGE SCALE GENOMIC DNA]</scope>
    <source>
        <strain evidence="4 5">FBCC735</strain>
    </source>
</reference>
<dbReference type="PANTHER" id="PTHR43899:SF13">
    <property type="entry name" value="RH59310P"/>
    <property type="match status" value="1"/>
</dbReference>
<evidence type="ECO:0000256" key="1">
    <source>
        <dbReference type="ARBA" id="ARBA00006484"/>
    </source>
</evidence>
<evidence type="ECO:0000256" key="3">
    <source>
        <dbReference type="SAM" id="Phobius"/>
    </source>
</evidence>